<dbReference type="InterPro" id="IPR026891">
    <property type="entry name" value="Fn3-like"/>
</dbReference>
<dbReference type="InterPro" id="IPR013783">
    <property type="entry name" value="Ig-like_fold"/>
</dbReference>
<dbReference type="SUPFAM" id="SSF52279">
    <property type="entry name" value="Beta-D-glucan exohydrolase, C-terminal domain"/>
    <property type="match status" value="1"/>
</dbReference>
<dbReference type="InterPro" id="IPR001764">
    <property type="entry name" value="Glyco_hydro_3_N"/>
</dbReference>
<comment type="caution">
    <text evidence="5">The sequence shown here is derived from an EMBL/GenBank/DDBJ whole genome shotgun (WGS) entry which is preliminary data.</text>
</comment>
<proteinExistence type="inferred from homology"/>
<accession>A0A7C1JTK4</accession>
<dbReference type="PRINTS" id="PR00133">
    <property type="entry name" value="GLHYDRLASE3"/>
</dbReference>
<dbReference type="InterPro" id="IPR051915">
    <property type="entry name" value="Cellulose_Degrad_GH3"/>
</dbReference>
<dbReference type="PANTHER" id="PTHR30620">
    <property type="entry name" value="PERIPLASMIC BETA-GLUCOSIDASE-RELATED"/>
    <property type="match status" value="1"/>
</dbReference>
<keyword evidence="2 3" id="KW-0378">Hydrolase</keyword>
<dbReference type="SMART" id="SM01217">
    <property type="entry name" value="Fn3_like"/>
    <property type="match status" value="1"/>
</dbReference>
<evidence type="ECO:0000256" key="3">
    <source>
        <dbReference type="RuleBase" id="RU361161"/>
    </source>
</evidence>
<dbReference type="Gene3D" id="3.40.50.1700">
    <property type="entry name" value="Glycoside hydrolase family 3 C-terminal domain"/>
    <property type="match status" value="1"/>
</dbReference>
<comment type="similarity">
    <text evidence="1 3">Belongs to the glycosyl hydrolase 3 family.</text>
</comment>
<dbReference type="InterPro" id="IPR036881">
    <property type="entry name" value="Glyco_hydro_3_C_sf"/>
</dbReference>
<reference evidence="5" key="1">
    <citation type="journal article" date="2020" name="mSystems">
        <title>Genome- and Community-Level Interaction Insights into Carbon Utilization and Element Cycling Functions of Hydrothermarchaeota in Hydrothermal Sediment.</title>
        <authorList>
            <person name="Zhou Z."/>
            <person name="Liu Y."/>
            <person name="Xu W."/>
            <person name="Pan J."/>
            <person name="Luo Z.H."/>
            <person name="Li M."/>
        </authorList>
    </citation>
    <scope>NUCLEOTIDE SEQUENCE [LARGE SCALE GENOMIC DNA]</scope>
    <source>
        <strain evidence="5">SpSt-289</strain>
    </source>
</reference>
<dbReference type="Gene3D" id="3.20.20.300">
    <property type="entry name" value="Glycoside hydrolase, family 3, N-terminal domain"/>
    <property type="match status" value="1"/>
</dbReference>
<dbReference type="Pfam" id="PF00933">
    <property type="entry name" value="Glyco_hydro_3"/>
    <property type="match status" value="1"/>
</dbReference>
<dbReference type="Gene3D" id="2.60.40.10">
    <property type="entry name" value="Immunoglobulins"/>
    <property type="match status" value="1"/>
</dbReference>
<dbReference type="PANTHER" id="PTHR30620:SF123">
    <property type="entry name" value="BETA-XYLOSIDASE"/>
    <property type="match status" value="1"/>
</dbReference>
<dbReference type="PROSITE" id="PS00775">
    <property type="entry name" value="GLYCOSYL_HYDROL_F3"/>
    <property type="match status" value="1"/>
</dbReference>
<evidence type="ECO:0000256" key="2">
    <source>
        <dbReference type="ARBA" id="ARBA00022801"/>
    </source>
</evidence>
<sequence length="790" mass="86294">MSTPTKTNYPYQNASLPVEERVNDLIGRMTIEEKVAQLSSLWIYEIADGQGLNRAWAQARMANGLGQVTRLAGGSTLGPVETAKLANQIQKFLIEETRLGIPALIHDECCSGFLAKGATNFPQIIGVASTWEPELVEAMTRVIRQQMRAVGVHHGLAPVLDIARDPRWGRTEETFGEDPYLTSTMGVAYIRGLQGESWADGVMATGKHFVGYSASEGGLNWAPAHITPRELREVYLAPFEAAVRAARLASIMPAYHEIDGEPCSSSRWLMTELLRHEWGFDGLVVSDYMAINQLHNYHRLARDKTQAAKLALAAGMDLELPNIDAYGQALIDAVHAGEVPLEWIDRSVRRILTFKFAFGLFEHPYVKPEAVPEVFDTPPQRELARTIARKSLVLLKNEGNLLPLSKQLSSIAVIGPNADTRRNLLGDYSYPAHIETLITLRQLGFSEHPLPESVGLVDDYGSMLSIVEAIRQVVSPETQVHYAKGCDILSTSTEGFAEAIEAARKADVAIVVVGDKAGLIPECTSGEFRDSAHLTLPGVQQALVEAILATGTPVVLVLVTGRPYAIPQLVEAAPAVVEAWLPGAEGAPALAEVLFGDVNPGGKLPITFPRHVGQVPLFYAHRPSGARSFFYGPYMDESNEPLFPFGYGLSYTQFAFENLTVTPEVTTTDGEVQVSVEVVNIGTRAGEEVVQLYTRVDGASVTRPVKELKGFKRVHLDPGERKRVHFTLPVELLAYYDAAMQLAVEPATVQVMVGNSSVHLPLCATVALTGQKRLIPHRQVYFSKVAVEKA</sequence>
<name>A0A7C1JTK4_9CHLR</name>
<organism evidence="5">
    <name type="scientific">Caldilinea aerophila</name>
    <dbReference type="NCBI Taxonomy" id="133453"/>
    <lineage>
        <taxon>Bacteria</taxon>
        <taxon>Bacillati</taxon>
        <taxon>Chloroflexota</taxon>
        <taxon>Caldilineae</taxon>
        <taxon>Caldilineales</taxon>
        <taxon>Caldilineaceae</taxon>
        <taxon>Caldilinea</taxon>
    </lineage>
</organism>
<dbReference type="EMBL" id="DSMG01000116">
    <property type="protein sequence ID" value="HDX32087.1"/>
    <property type="molecule type" value="Genomic_DNA"/>
</dbReference>
<dbReference type="GO" id="GO:0009251">
    <property type="term" value="P:glucan catabolic process"/>
    <property type="evidence" value="ECO:0007669"/>
    <property type="project" value="TreeGrafter"/>
</dbReference>
<dbReference type="GO" id="GO:0008422">
    <property type="term" value="F:beta-glucosidase activity"/>
    <property type="evidence" value="ECO:0007669"/>
    <property type="project" value="TreeGrafter"/>
</dbReference>
<evidence type="ECO:0000313" key="5">
    <source>
        <dbReference type="EMBL" id="HDX32087.1"/>
    </source>
</evidence>
<keyword evidence="3" id="KW-0326">Glycosidase</keyword>
<dbReference type="Pfam" id="PF01915">
    <property type="entry name" value="Glyco_hydro_3_C"/>
    <property type="match status" value="1"/>
</dbReference>
<dbReference type="InterPro" id="IPR019800">
    <property type="entry name" value="Glyco_hydro_3_AS"/>
</dbReference>
<dbReference type="FunFam" id="2.60.40.10:FF:000495">
    <property type="entry name" value="Periplasmic beta-glucosidase"/>
    <property type="match status" value="1"/>
</dbReference>
<dbReference type="SUPFAM" id="SSF51445">
    <property type="entry name" value="(Trans)glycosidases"/>
    <property type="match status" value="1"/>
</dbReference>
<dbReference type="InterPro" id="IPR036962">
    <property type="entry name" value="Glyco_hydro_3_N_sf"/>
</dbReference>
<protein>
    <submittedName>
        <fullName evidence="5">Beta-glucosidase</fullName>
    </submittedName>
</protein>
<dbReference type="InterPro" id="IPR017853">
    <property type="entry name" value="GH"/>
</dbReference>
<evidence type="ECO:0000259" key="4">
    <source>
        <dbReference type="SMART" id="SM01217"/>
    </source>
</evidence>
<feature type="domain" description="Fibronectin type III-like" evidence="4">
    <location>
        <begin position="688"/>
        <end position="757"/>
    </location>
</feature>
<evidence type="ECO:0000256" key="1">
    <source>
        <dbReference type="ARBA" id="ARBA00005336"/>
    </source>
</evidence>
<dbReference type="InterPro" id="IPR002772">
    <property type="entry name" value="Glyco_hydro_3_C"/>
</dbReference>
<dbReference type="AlphaFoldDB" id="A0A7C1JTK4"/>
<gene>
    <name evidence="5" type="ORF">ENQ20_11450</name>
</gene>
<dbReference type="Pfam" id="PF14310">
    <property type="entry name" value="Fn3-like"/>
    <property type="match status" value="1"/>
</dbReference>